<dbReference type="Proteomes" id="UP000015100">
    <property type="component" value="Unassembled WGS sequence"/>
</dbReference>
<dbReference type="InterPro" id="IPR044095">
    <property type="entry name" value="ADCK2_dom"/>
</dbReference>
<feature type="domain" description="ABC1 atypical kinase-like" evidence="2">
    <location>
        <begin position="63"/>
        <end position="116"/>
    </location>
</feature>
<dbReference type="InterPro" id="IPR004147">
    <property type="entry name" value="ABC1_dom"/>
</dbReference>
<accession>S8AH27</accession>
<protein>
    <recommendedName>
        <fullName evidence="2">ABC1 atypical kinase-like domain-containing protein</fullName>
    </recommendedName>
</protein>
<dbReference type="Pfam" id="PF03109">
    <property type="entry name" value="ABC1"/>
    <property type="match status" value="2"/>
</dbReference>
<dbReference type="InterPro" id="IPR052402">
    <property type="entry name" value="ADCK_kinase"/>
</dbReference>
<dbReference type="AlphaFoldDB" id="S8AH27"/>
<dbReference type="HOGENOM" id="CLU_006533_6_0_1"/>
<sequence length="473" mass="53521">MPAIWLGPRIRTKDDERAGTVWWYSFLVKSMEKAGPTFIKLGQWAASRTDIFPLQMCSIMSTLHSNVAAHPLSVTKKTIEEAFGGRAFNSIFLEFDESPLGVGAIAQVYRAKLSEGLLPPQPMQPANPDNPTRFSLKGSAQELLNKVDVFAKSALPQIPNDWVAIKVLHPHAEKLVHRDLRIMKSFATLINIIPTLEWLSLPDEVEKFGEMMRLQLDLRIEASNLARFRENFKYRTGVTFPSPYTDYSTRHVLVEEFANADIGLDAFLRMLLIDNFAHADLHPGNILVRFYRPVPAPLKIRLPFLTQISFWGNSDTDGDTGWKADRATSRLCLLKRDPEKWQEELSKLTSEGFKPQLIFIDTGLVTELSPLNRQNFLDLFTSVAEFDGYRAGELMVDRCRQPSSVIDRDVFCLRMQHLVLGVKNKTFTLGKIKIADVLSEVMSMIRSHHVRLEGDFINVVSSDPEAAWCSEGA</sequence>
<name>S8AH27_DACHA</name>
<comment type="caution">
    <text evidence="3">The sequence shown here is derived from an EMBL/GenBank/DDBJ whole genome shotgun (WGS) entry which is preliminary data.</text>
</comment>
<gene>
    <name evidence="3" type="ORF">H072_5706</name>
</gene>
<reference evidence="3 4" key="1">
    <citation type="journal article" date="2013" name="PLoS Genet.">
        <title>Genomic mechanisms accounting for the adaptation to parasitism in nematode-trapping fungi.</title>
        <authorList>
            <person name="Meerupati T."/>
            <person name="Andersson K.M."/>
            <person name="Friman E."/>
            <person name="Kumar D."/>
            <person name="Tunlid A."/>
            <person name="Ahren D."/>
        </authorList>
    </citation>
    <scope>NUCLEOTIDE SEQUENCE [LARGE SCALE GENOMIC DNA]</scope>
    <source>
        <strain evidence="3 4">CBS 200.50</strain>
    </source>
</reference>
<dbReference type="PANTHER" id="PTHR45890:SF1">
    <property type="entry name" value="AARF DOMAIN CONTAINING KINASE 2"/>
    <property type="match status" value="1"/>
</dbReference>
<feature type="domain" description="ABC1 atypical kinase-like" evidence="2">
    <location>
        <begin position="160"/>
        <end position="258"/>
    </location>
</feature>
<dbReference type="eggNOG" id="KOG1236">
    <property type="taxonomic scope" value="Eukaryota"/>
</dbReference>
<keyword evidence="4" id="KW-1185">Reference proteome</keyword>
<dbReference type="PANTHER" id="PTHR45890">
    <property type="entry name" value="AARF DOMAIN CONTAINING KINASE 2 (PREDICTED)"/>
    <property type="match status" value="1"/>
</dbReference>
<reference evidence="4" key="2">
    <citation type="submission" date="2013-04" db="EMBL/GenBank/DDBJ databases">
        <title>Genomic mechanisms accounting for the adaptation to parasitism in nematode-trapping fungi.</title>
        <authorList>
            <person name="Ahren D.G."/>
        </authorList>
    </citation>
    <scope>NUCLEOTIDE SEQUENCE [LARGE SCALE GENOMIC DNA]</scope>
    <source>
        <strain evidence="4">CBS 200.50</strain>
    </source>
</reference>
<evidence type="ECO:0000313" key="3">
    <source>
        <dbReference type="EMBL" id="EPS40461.1"/>
    </source>
</evidence>
<evidence type="ECO:0000259" key="2">
    <source>
        <dbReference type="Pfam" id="PF03109"/>
    </source>
</evidence>
<dbReference type="EMBL" id="AQGS01000368">
    <property type="protein sequence ID" value="EPS40461.1"/>
    <property type="molecule type" value="Genomic_DNA"/>
</dbReference>
<dbReference type="STRING" id="1284197.S8AH27"/>
<dbReference type="SUPFAM" id="SSF56112">
    <property type="entry name" value="Protein kinase-like (PK-like)"/>
    <property type="match status" value="1"/>
</dbReference>
<dbReference type="OrthoDB" id="1290869at2759"/>
<dbReference type="InterPro" id="IPR011009">
    <property type="entry name" value="Kinase-like_dom_sf"/>
</dbReference>
<dbReference type="OMA" id="SMVRTHH"/>
<evidence type="ECO:0000313" key="4">
    <source>
        <dbReference type="Proteomes" id="UP000015100"/>
    </source>
</evidence>
<dbReference type="CDD" id="cd13971">
    <property type="entry name" value="ADCK2-like"/>
    <property type="match status" value="1"/>
</dbReference>
<dbReference type="GO" id="GO:0005739">
    <property type="term" value="C:mitochondrion"/>
    <property type="evidence" value="ECO:0007669"/>
    <property type="project" value="TreeGrafter"/>
</dbReference>
<proteinExistence type="inferred from homology"/>
<evidence type="ECO:0000256" key="1">
    <source>
        <dbReference type="ARBA" id="ARBA00009670"/>
    </source>
</evidence>
<organism evidence="3 4">
    <name type="scientific">Dactylellina haptotyla (strain CBS 200.50)</name>
    <name type="common">Nematode-trapping fungus</name>
    <name type="synonym">Monacrosporium haptotylum</name>
    <dbReference type="NCBI Taxonomy" id="1284197"/>
    <lineage>
        <taxon>Eukaryota</taxon>
        <taxon>Fungi</taxon>
        <taxon>Dikarya</taxon>
        <taxon>Ascomycota</taxon>
        <taxon>Pezizomycotina</taxon>
        <taxon>Orbiliomycetes</taxon>
        <taxon>Orbiliales</taxon>
        <taxon>Orbiliaceae</taxon>
        <taxon>Dactylellina</taxon>
    </lineage>
</organism>
<comment type="similarity">
    <text evidence="1">Belongs to the protein kinase superfamily. ADCK protein kinase family.</text>
</comment>